<dbReference type="PROSITE" id="PS50166">
    <property type="entry name" value="IMPORTIN_B_NT"/>
    <property type="match status" value="1"/>
</dbReference>
<dbReference type="AlphaFoldDB" id="A0AAU9IFI5"/>
<dbReference type="GO" id="GO:0005635">
    <property type="term" value="C:nuclear envelope"/>
    <property type="evidence" value="ECO:0007669"/>
    <property type="project" value="TreeGrafter"/>
</dbReference>
<dbReference type="GO" id="GO:0006606">
    <property type="term" value="P:protein import into nucleus"/>
    <property type="evidence" value="ECO:0007669"/>
    <property type="project" value="TreeGrafter"/>
</dbReference>
<feature type="region of interest" description="Disordered" evidence="4">
    <location>
        <begin position="785"/>
        <end position="807"/>
    </location>
</feature>
<dbReference type="PANTHER" id="PTHR10997">
    <property type="entry name" value="IMPORTIN-7, 8, 11"/>
    <property type="match status" value="1"/>
</dbReference>
<dbReference type="GO" id="GO:0031267">
    <property type="term" value="F:small GTPase binding"/>
    <property type="evidence" value="ECO:0007669"/>
    <property type="project" value="InterPro"/>
</dbReference>
<evidence type="ECO:0000313" key="6">
    <source>
        <dbReference type="EMBL" id="CAG9312126.1"/>
    </source>
</evidence>
<feature type="compositionally biased region" description="Polar residues" evidence="4">
    <location>
        <begin position="796"/>
        <end position="805"/>
    </location>
</feature>
<evidence type="ECO:0000313" key="7">
    <source>
        <dbReference type="Proteomes" id="UP001162131"/>
    </source>
</evidence>
<keyword evidence="2" id="KW-0813">Transport</keyword>
<dbReference type="SUPFAM" id="SSF48371">
    <property type="entry name" value="ARM repeat"/>
    <property type="match status" value="1"/>
</dbReference>
<gene>
    <name evidence="6" type="ORF">BSTOLATCC_MIC5374</name>
</gene>
<evidence type="ECO:0000256" key="1">
    <source>
        <dbReference type="ARBA" id="ARBA00004123"/>
    </source>
</evidence>
<dbReference type="EMBL" id="CAJZBQ010000005">
    <property type="protein sequence ID" value="CAG9312126.1"/>
    <property type="molecule type" value="Genomic_DNA"/>
</dbReference>
<feature type="domain" description="Importin N-terminal" evidence="5">
    <location>
        <begin position="20"/>
        <end position="95"/>
    </location>
</feature>
<dbReference type="GO" id="GO:0005829">
    <property type="term" value="C:cytosol"/>
    <property type="evidence" value="ECO:0007669"/>
    <property type="project" value="TreeGrafter"/>
</dbReference>
<evidence type="ECO:0000256" key="3">
    <source>
        <dbReference type="ARBA" id="ARBA00023242"/>
    </source>
</evidence>
<evidence type="ECO:0000256" key="4">
    <source>
        <dbReference type="SAM" id="MobiDB-lite"/>
    </source>
</evidence>
<proteinExistence type="predicted"/>
<dbReference type="InterPro" id="IPR001494">
    <property type="entry name" value="Importin-beta_N"/>
</dbReference>
<dbReference type="Pfam" id="PF03810">
    <property type="entry name" value="IBN_N"/>
    <property type="match status" value="1"/>
</dbReference>
<sequence>MDEVLLLNAIHPDSSIRVPSEKYIATLEDKQGFLPSLFTIYQQSSNTTSKLAALLLAKNAIVRQWHVVGNSVKPAPVPEAEKYLIKEFLLNKLFIDPEPDNKLRELLQICVGTISKHSFYDQWKQLETLLITKSQSPDEDYLKLLNTVIKVQIRRRIFRVQFKEFAIKLYPGIKAAWLQMNSDYLDKIMLKLLTVIQDSDVLRSFLNKANESLYKMNGETLAKDILKGINLIDASFPDLLSSELLLIYIDLNCKIISELKPNTPERDALLRQSCFNLKEMVISNPAAQQILQANPEGLLQKILDQEGWGKRWELWEMGEIEDFLQHHEQADETYLKKLLFALVKVFPNLAKYIPGLAREIPSLPFPKSHAVCILIGIVPSLQETGIECSISFDEILSILGNLQCEGFKKLLVLRDALWIMRKWVRNITDYVSIYGVIQTIRQACNNDRIVIYEICLTIKQLLYQTIPAQICFSILQDFSTDIFVLIRQSTIPQMIWNMISLVSALINMSAFEKCPGLLAAFQSSGLSEIFNSDSELIISALVDMFEGLVHLYPEEKIIIEAVSSFLLNQIGKHHIEKCYYLWHYLIANMDAIKENLIYVEPLLQLMKNFDKNQRTLAIKIIEEYLLLYQEAEKSPLEISQFIDNWCLPLCSLEGNLEYDGLSLALLTTIGTVDFSRVQGGFMKYIQYLGIPKTDAYSTLSILTSLFLVNKSILANEECLNYLNISDWFQAMAILSSSNHKKVNAAAILKAMSLFPAEIIQQYASLIFKYIVMPIENFKNSTVVSSPQRYDSRKPHSNQLSPSQRKINYMNKDPNVNTNLIVLLRNCINSLKARGIFFEQMLTPEERVKFEELLRDGHSRSSSK</sequence>
<name>A0AAU9IFI5_9CILI</name>
<evidence type="ECO:0000256" key="2">
    <source>
        <dbReference type="ARBA" id="ARBA00022448"/>
    </source>
</evidence>
<organism evidence="6 7">
    <name type="scientific">Blepharisma stoltei</name>
    <dbReference type="NCBI Taxonomy" id="1481888"/>
    <lineage>
        <taxon>Eukaryota</taxon>
        <taxon>Sar</taxon>
        <taxon>Alveolata</taxon>
        <taxon>Ciliophora</taxon>
        <taxon>Postciliodesmatophora</taxon>
        <taxon>Heterotrichea</taxon>
        <taxon>Heterotrichida</taxon>
        <taxon>Blepharismidae</taxon>
        <taxon>Blepharisma</taxon>
    </lineage>
</organism>
<dbReference type="InterPro" id="IPR016024">
    <property type="entry name" value="ARM-type_fold"/>
</dbReference>
<dbReference type="Proteomes" id="UP001162131">
    <property type="component" value="Unassembled WGS sequence"/>
</dbReference>
<comment type="caution">
    <text evidence="6">The sequence shown here is derived from an EMBL/GenBank/DDBJ whole genome shotgun (WGS) entry which is preliminary data.</text>
</comment>
<keyword evidence="3" id="KW-0539">Nucleus</keyword>
<comment type="subcellular location">
    <subcellularLocation>
        <location evidence="1">Nucleus</location>
    </subcellularLocation>
</comment>
<reference evidence="6" key="1">
    <citation type="submission" date="2021-09" db="EMBL/GenBank/DDBJ databases">
        <authorList>
            <consortium name="AG Swart"/>
            <person name="Singh M."/>
            <person name="Singh A."/>
            <person name="Seah K."/>
            <person name="Emmerich C."/>
        </authorList>
    </citation>
    <scope>NUCLEOTIDE SEQUENCE</scope>
    <source>
        <strain evidence="6">ATCC30299</strain>
    </source>
</reference>
<keyword evidence="7" id="KW-1185">Reference proteome</keyword>
<accession>A0AAU9IFI5</accession>
<protein>
    <recommendedName>
        <fullName evidence="5">Importin N-terminal domain-containing protein</fullName>
    </recommendedName>
</protein>
<evidence type="ECO:0000259" key="5">
    <source>
        <dbReference type="PROSITE" id="PS50166"/>
    </source>
</evidence>